<reference evidence="1 2" key="1">
    <citation type="submission" date="2020-02" db="EMBL/GenBank/DDBJ databases">
        <title>Draft genome sequence of Haematococcus lacustris strain NIES-144.</title>
        <authorList>
            <person name="Morimoto D."/>
            <person name="Nakagawa S."/>
            <person name="Yoshida T."/>
            <person name="Sawayama S."/>
        </authorList>
    </citation>
    <scope>NUCLEOTIDE SEQUENCE [LARGE SCALE GENOMIC DNA]</scope>
    <source>
        <strain evidence="1 2">NIES-144</strain>
    </source>
</reference>
<keyword evidence="2" id="KW-1185">Reference proteome</keyword>
<sequence length="89" mass="10261">MPDSSVIHDNDVLSFMGRTLRVPHLTKTNWSSNQHTVMQDIHARHVKVLVCEQSPSTTTQLCRGAFDSYKPHRPWHVPRQTQQPNVCML</sequence>
<accession>A0A699YYE8</accession>
<evidence type="ECO:0000313" key="1">
    <source>
        <dbReference type="EMBL" id="GFH08102.1"/>
    </source>
</evidence>
<dbReference type="Proteomes" id="UP000485058">
    <property type="component" value="Unassembled WGS sequence"/>
</dbReference>
<dbReference type="EMBL" id="BLLF01000137">
    <property type="protein sequence ID" value="GFH08102.1"/>
    <property type="molecule type" value="Genomic_DNA"/>
</dbReference>
<proteinExistence type="predicted"/>
<name>A0A699YYE8_HAELA</name>
<dbReference type="AlphaFoldDB" id="A0A699YYE8"/>
<comment type="caution">
    <text evidence="1">The sequence shown here is derived from an EMBL/GenBank/DDBJ whole genome shotgun (WGS) entry which is preliminary data.</text>
</comment>
<gene>
    <name evidence="1" type="ORF">HaLaN_03013</name>
</gene>
<protein>
    <submittedName>
        <fullName evidence="1">Uncharacterized protein</fullName>
    </submittedName>
</protein>
<organism evidence="1 2">
    <name type="scientific">Haematococcus lacustris</name>
    <name type="common">Green alga</name>
    <name type="synonym">Haematococcus pluvialis</name>
    <dbReference type="NCBI Taxonomy" id="44745"/>
    <lineage>
        <taxon>Eukaryota</taxon>
        <taxon>Viridiplantae</taxon>
        <taxon>Chlorophyta</taxon>
        <taxon>core chlorophytes</taxon>
        <taxon>Chlorophyceae</taxon>
        <taxon>CS clade</taxon>
        <taxon>Chlamydomonadales</taxon>
        <taxon>Haematococcaceae</taxon>
        <taxon>Haematococcus</taxon>
    </lineage>
</organism>
<evidence type="ECO:0000313" key="2">
    <source>
        <dbReference type="Proteomes" id="UP000485058"/>
    </source>
</evidence>